<organism evidence="1">
    <name type="scientific">Arundo donax</name>
    <name type="common">Giant reed</name>
    <name type="synonym">Donax arundinaceus</name>
    <dbReference type="NCBI Taxonomy" id="35708"/>
    <lineage>
        <taxon>Eukaryota</taxon>
        <taxon>Viridiplantae</taxon>
        <taxon>Streptophyta</taxon>
        <taxon>Embryophyta</taxon>
        <taxon>Tracheophyta</taxon>
        <taxon>Spermatophyta</taxon>
        <taxon>Magnoliopsida</taxon>
        <taxon>Liliopsida</taxon>
        <taxon>Poales</taxon>
        <taxon>Poaceae</taxon>
        <taxon>PACMAD clade</taxon>
        <taxon>Arundinoideae</taxon>
        <taxon>Arundineae</taxon>
        <taxon>Arundo</taxon>
    </lineage>
</organism>
<protein>
    <submittedName>
        <fullName evidence="1">Uncharacterized protein</fullName>
    </submittedName>
</protein>
<accession>A0A0A9AR51</accession>
<reference evidence="1" key="1">
    <citation type="submission" date="2014-09" db="EMBL/GenBank/DDBJ databases">
        <authorList>
            <person name="Magalhaes I.L.F."/>
            <person name="Oliveira U."/>
            <person name="Santos F.R."/>
            <person name="Vidigal T.H.D.A."/>
            <person name="Brescovit A.D."/>
            <person name="Santos A.J."/>
        </authorList>
    </citation>
    <scope>NUCLEOTIDE SEQUENCE</scope>
    <source>
        <tissue evidence="1">Shoot tissue taken approximately 20 cm above the soil surface</tissue>
    </source>
</reference>
<dbReference type="EMBL" id="GBRH01245542">
    <property type="protein sequence ID" value="JAD52353.1"/>
    <property type="molecule type" value="Transcribed_RNA"/>
</dbReference>
<name>A0A0A9AR51_ARUDO</name>
<reference evidence="1" key="2">
    <citation type="journal article" date="2015" name="Data Brief">
        <title>Shoot transcriptome of the giant reed, Arundo donax.</title>
        <authorList>
            <person name="Barrero R.A."/>
            <person name="Guerrero F.D."/>
            <person name="Moolhuijzen P."/>
            <person name="Goolsby J.A."/>
            <person name="Tidwell J."/>
            <person name="Bellgard S.E."/>
            <person name="Bellgard M.I."/>
        </authorList>
    </citation>
    <scope>NUCLEOTIDE SEQUENCE</scope>
    <source>
        <tissue evidence="1">Shoot tissue taken approximately 20 cm above the soil surface</tissue>
    </source>
</reference>
<sequence length="95" mass="10156">MLHCVLTSEDCKLETGLVSRGRCSASCSLFFCTDSSFLLIVCSMVNDLLSPSKTEATSFIVGRSSPFTFKHFTESSAMAYNCSSPASAKMCGSIS</sequence>
<dbReference type="AlphaFoldDB" id="A0A0A9AR51"/>
<evidence type="ECO:0000313" key="1">
    <source>
        <dbReference type="EMBL" id="JAD52353.1"/>
    </source>
</evidence>
<proteinExistence type="predicted"/>